<dbReference type="Gene3D" id="3.40.525.10">
    <property type="entry name" value="CRAL-TRIO lipid binding domain"/>
    <property type="match status" value="1"/>
</dbReference>
<feature type="domain" description="CRAL-TRIO" evidence="1">
    <location>
        <begin position="91"/>
        <end position="243"/>
    </location>
</feature>
<dbReference type="SUPFAM" id="SSF52087">
    <property type="entry name" value="CRAL/TRIO domain"/>
    <property type="match status" value="1"/>
</dbReference>
<dbReference type="InterPro" id="IPR036273">
    <property type="entry name" value="CRAL/TRIO_N_dom_sf"/>
</dbReference>
<dbReference type="Proteomes" id="UP000504629">
    <property type="component" value="Unplaced"/>
</dbReference>
<dbReference type="Pfam" id="PF00650">
    <property type="entry name" value="CRAL_TRIO"/>
    <property type="match status" value="1"/>
</dbReference>
<protein>
    <submittedName>
        <fullName evidence="3">Retinol-binding protein pinta-like isoform X2</fullName>
    </submittedName>
</protein>
<evidence type="ECO:0000313" key="3">
    <source>
        <dbReference type="RefSeq" id="XP_028044007.1"/>
    </source>
</evidence>
<evidence type="ECO:0000313" key="2">
    <source>
        <dbReference type="Proteomes" id="UP000504629"/>
    </source>
</evidence>
<dbReference type="PANTHER" id="PTHR10174">
    <property type="entry name" value="ALPHA-TOCOPHEROL TRANSFER PROTEIN-RELATED"/>
    <property type="match status" value="1"/>
</dbReference>
<dbReference type="SUPFAM" id="SSF46938">
    <property type="entry name" value="CRAL/TRIO N-terminal domain"/>
    <property type="match status" value="1"/>
</dbReference>
<dbReference type="GO" id="GO:0016020">
    <property type="term" value="C:membrane"/>
    <property type="evidence" value="ECO:0007669"/>
    <property type="project" value="TreeGrafter"/>
</dbReference>
<dbReference type="InterPro" id="IPR001251">
    <property type="entry name" value="CRAL-TRIO_dom"/>
</dbReference>
<sequence>MEIRPLSDALRKRAREEINENPETLVSNFNELREWLNEHPQLKSEIISDQWLVAFLRGSKHNLEKCKSKIERYYTLSTAAPELYANRDPLDPQIQELLKLGLFLPLKKCASEDSPRIVLVRMGELNKVHGRLSDICKIGFMIAEILLLEDDNFTICGEELVSDLKDTGFGLIRQWTPAYARKLFMCFENALTIRMTRINVLNAPIGMKTAVAIFKLFLKEKLKKRIIGRTKWKVTGLGICERI</sequence>
<reference evidence="3" key="1">
    <citation type="submission" date="2025-08" db="UniProtKB">
        <authorList>
            <consortium name="RefSeq"/>
        </authorList>
    </citation>
    <scope>IDENTIFICATION</scope>
    <source>
        <tissue evidence="3">Silk gland</tissue>
    </source>
</reference>
<dbReference type="GeneID" id="114253345"/>
<gene>
    <name evidence="3" type="primary">LOC114253345</name>
</gene>
<dbReference type="Gene3D" id="1.10.8.20">
    <property type="entry name" value="N-terminal domain of phosphatidylinositol transfer protein sec14p"/>
    <property type="match status" value="1"/>
</dbReference>
<name>A0A6J2KSQ0_BOMMA</name>
<dbReference type="OrthoDB" id="6682367at2759"/>
<dbReference type="GO" id="GO:1902936">
    <property type="term" value="F:phosphatidylinositol bisphosphate binding"/>
    <property type="evidence" value="ECO:0007669"/>
    <property type="project" value="TreeGrafter"/>
</dbReference>
<dbReference type="PROSITE" id="PS50191">
    <property type="entry name" value="CRAL_TRIO"/>
    <property type="match status" value="1"/>
</dbReference>
<keyword evidence="2" id="KW-1185">Reference proteome</keyword>
<evidence type="ECO:0000259" key="1">
    <source>
        <dbReference type="PROSITE" id="PS50191"/>
    </source>
</evidence>
<dbReference type="AlphaFoldDB" id="A0A6J2KSQ0"/>
<accession>A0A6J2KSQ0</accession>
<proteinExistence type="predicted"/>
<organism evidence="2 3">
    <name type="scientific">Bombyx mandarina</name>
    <name type="common">Wild silk moth</name>
    <name type="synonym">Wild silkworm</name>
    <dbReference type="NCBI Taxonomy" id="7092"/>
    <lineage>
        <taxon>Eukaryota</taxon>
        <taxon>Metazoa</taxon>
        <taxon>Ecdysozoa</taxon>
        <taxon>Arthropoda</taxon>
        <taxon>Hexapoda</taxon>
        <taxon>Insecta</taxon>
        <taxon>Pterygota</taxon>
        <taxon>Neoptera</taxon>
        <taxon>Endopterygota</taxon>
        <taxon>Lepidoptera</taxon>
        <taxon>Glossata</taxon>
        <taxon>Ditrysia</taxon>
        <taxon>Bombycoidea</taxon>
        <taxon>Bombycidae</taxon>
        <taxon>Bombycinae</taxon>
        <taxon>Bombyx</taxon>
    </lineage>
</organism>
<dbReference type="RefSeq" id="XP_028044007.1">
    <property type="nucleotide sequence ID" value="XM_028188206.1"/>
</dbReference>
<dbReference type="PANTHER" id="PTHR10174:SF216">
    <property type="entry name" value="CRAL-TRIO DOMAIN-CONTAINING PROTEIN-RELATED"/>
    <property type="match status" value="1"/>
</dbReference>
<dbReference type="InterPro" id="IPR036865">
    <property type="entry name" value="CRAL-TRIO_dom_sf"/>
</dbReference>